<reference evidence="3" key="1">
    <citation type="journal article" date="2006" name="Science">
        <title>Ancient noncoding elements conserved in the human genome.</title>
        <authorList>
            <person name="Venkatesh B."/>
            <person name="Kirkness E.F."/>
            <person name="Loh Y.H."/>
            <person name="Halpern A.L."/>
            <person name="Lee A.P."/>
            <person name="Johnson J."/>
            <person name="Dandona N."/>
            <person name="Viswanathan L.D."/>
            <person name="Tay A."/>
            <person name="Venter J.C."/>
            <person name="Strausberg R.L."/>
            <person name="Brenner S."/>
        </authorList>
    </citation>
    <scope>NUCLEOTIDE SEQUENCE [LARGE SCALE GENOMIC DNA]</scope>
</reference>
<feature type="region of interest" description="Disordered" evidence="1">
    <location>
        <begin position="184"/>
        <end position="204"/>
    </location>
</feature>
<feature type="region of interest" description="Disordered" evidence="1">
    <location>
        <begin position="1"/>
        <end position="91"/>
    </location>
</feature>
<reference evidence="3" key="3">
    <citation type="journal article" date="2014" name="Nature">
        <title>Elephant shark genome provides unique insights into gnathostome evolution.</title>
        <authorList>
            <consortium name="International Elephant Shark Genome Sequencing Consortium"/>
            <person name="Venkatesh B."/>
            <person name="Lee A.P."/>
            <person name="Ravi V."/>
            <person name="Maurya A.K."/>
            <person name="Lian M.M."/>
            <person name="Swann J.B."/>
            <person name="Ohta Y."/>
            <person name="Flajnik M.F."/>
            <person name="Sutoh Y."/>
            <person name="Kasahara M."/>
            <person name="Hoon S."/>
            <person name="Gangu V."/>
            <person name="Roy S.W."/>
            <person name="Irimia M."/>
            <person name="Korzh V."/>
            <person name="Kondrychyn I."/>
            <person name="Lim Z.W."/>
            <person name="Tay B.H."/>
            <person name="Tohari S."/>
            <person name="Kong K.W."/>
            <person name="Ho S."/>
            <person name="Lorente-Galdos B."/>
            <person name="Quilez J."/>
            <person name="Marques-Bonet T."/>
            <person name="Raney B.J."/>
            <person name="Ingham P.W."/>
            <person name="Tay A."/>
            <person name="Hillier L.W."/>
            <person name="Minx P."/>
            <person name="Boehm T."/>
            <person name="Wilson R.K."/>
            <person name="Brenner S."/>
            <person name="Warren W.C."/>
        </authorList>
    </citation>
    <scope>NUCLEOTIDE SEQUENCE [LARGE SCALE GENOMIC DNA]</scope>
</reference>
<evidence type="ECO:0000313" key="2">
    <source>
        <dbReference type="Ensembl" id="ENSCMIP00000021529.1"/>
    </source>
</evidence>
<evidence type="ECO:0000256" key="1">
    <source>
        <dbReference type="SAM" id="MobiDB-lite"/>
    </source>
</evidence>
<evidence type="ECO:0000313" key="3">
    <source>
        <dbReference type="Proteomes" id="UP000314986"/>
    </source>
</evidence>
<feature type="compositionally biased region" description="Basic residues" evidence="1">
    <location>
        <begin position="12"/>
        <end position="25"/>
    </location>
</feature>
<dbReference type="InterPro" id="IPR027889">
    <property type="entry name" value="CCER1"/>
</dbReference>
<organism evidence="2 3">
    <name type="scientific">Callorhinchus milii</name>
    <name type="common">Ghost shark</name>
    <dbReference type="NCBI Taxonomy" id="7868"/>
    <lineage>
        <taxon>Eukaryota</taxon>
        <taxon>Metazoa</taxon>
        <taxon>Chordata</taxon>
        <taxon>Craniata</taxon>
        <taxon>Vertebrata</taxon>
        <taxon>Chondrichthyes</taxon>
        <taxon>Holocephali</taxon>
        <taxon>Chimaeriformes</taxon>
        <taxon>Callorhinchidae</taxon>
        <taxon>Callorhinchus</taxon>
    </lineage>
</organism>
<reference evidence="2" key="4">
    <citation type="submission" date="2025-08" db="UniProtKB">
        <authorList>
            <consortium name="Ensembl"/>
        </authorList>
    </citation>
    <scope>IDENTIFICATION</scope>
</reference>
<protein>
    <submittedName>
        <fullName evidence="2">Uncharacterized protein</fullName>
    </submittedName>
</protein>
<feature type="region of interest" description="Disordered" evidence="1">
    <location>
        <begin position="144"/>
        <end position="165"/>
    </location>
</feature>
<sequence length="204" mass="23635">MEGEVAVSSGCRRGHPRQKQPRAYRSRGCCAHQKKWRQRKPPPPPQQQQQQQQQQRGRYGRGRSHRPELGALLRPVNLNGKRAPGMRAPKNTTQFLMHEKYQELKRQAAAQCPKHWEGDSMLDYLSYFEYSRGSFERANAESLGQGERGHLSQSASEHYCSSERDLDRTETFLKRNFEDLYNRLEDNSSPRGLTKDSPFESIDS</sequence>
<feature type="compositionally biased region" description="Low complexity" evidence="1">
    <location>
        <begin position="47"/>
        <end position="56"/>
    </location>
</feature>
<dbReference type="Proteomes" id="UP000314986">
    <property type="component" value="Unassembled WGS sequence"/>
</dbReference>
<dbReference type="PANTHER" id="PTHR37337:SF1">
    <property type="entry name" value="COILED-COIL DOMAIN-CONTAINING GLUTAMATE-RICH PROTEIN 1"/>
    <property type="match status" value="1"/>
</dbReference>
<dbReference type="Ensembl" id="ENSCMIT00000021914.1">
    <property type="protein sequence ID" value="ENSCMIP00000021529.1"/>
    <property type="gene ID" value="ENSCMIG00000009800.1"/>
</dbReference>
<name>A0A4W3IL68_CALMI</name>
<dbReference type="InterPro" id="IPR052696">
    <property type="entry name" value="Coiled-coil_domain"/>
</dbReference>
<reference evidence="2" key="5">
    <citation type="submission" date="2025-09" db="UniProtKB">
        <authorList>
            <consortium name="Ensembl"/>
        </authorList>
    </citation>
    <scope>IDENTIFICATION</scope>
</reference>
<dbReference type="InParanoid" id="A0A4W3IL68"/>
<reference evidence="3" key="2">
    <citation type="journal article" date="2007" name="PLoS Biol.">
        <title>Survey sequencing and comparative analysis of the elephant shark (Callorhinchus milii) genome.</title>
        <authorList>
            <person name="Venkatesh B."/>
            <person name="Kirkness E.F."/>
            <person name="Loh Y.H."/>
            <person name="Halpern A.L."/>
            <person name="Lee A.P."/>
            <person name="Johnson J."/>
            <person name="Dandona N."/>
            <person name="Viswanathan L.D."/>
            <person name="Tay A."/>
            <person name="Venter J.C."/>
            <person name="Strausberg R.L."/>
            <person name="Brenner S."/>
        </authorList>
    </citation>
    <scope>NUCLEOTIDE SEQUENCE [LARGE SCALE GENOMIC DNA]</scope>
</reference>
<dbReference type="AlphaFoldDB" id="A0A4W3IL68"/>
<dbReference type="PANTHER" id="PTHR37337">
    <property type="entry name" value="COILED-COIL DOMAIN-CONTAINING GLUTAMATE-RICH PROTEIN 1"/>
    <property type="match status" value="1"/>
</dbReference>
<feature type="compositionally biased region" description="Basic and acidic residues" evidence="1">
    <location>
        <begin position="184"/>
        <end position="198"/>
    </location>
</feature>
<dbReference type="OMA" id="CEMDPLD"/>
<proteinExistence type="predicted"/>
<dbReference type="Pfam" id="PF15482">
    <property type="entry name" value="CCER1"/>
    <property type="match status" value="1"/>
</dbReference>
<accession>A0A4W3IL68</accession>
<keyword evidence="3" id="KW-1185">Reference proteome</keyword>